<protein>
    <recommendedName>
        <fullName evidence="1">Caspase family p20 domain-containing protein</fullName>
    </recommendedName>
</protein>
<dbReference type="PANTHER" id="PTHR22576">
    <property type="entry name" value="MUCOSA ASSOCIATED LYMPHOID TISSUE LYMPHOMA TRANSLOCATION PROTEIN 1/PARACASPASE"/>
    <property type="match status" value="1"/>
</dbReference>
<organism evidence="2 3">
    <name type="scientific">Leptosia nina</name>
    <dbReference type="NCBI Taxonomy" id="320188"/>
    <lineage>
        <taxon>Eukaryota</taxon>
        <taxon>Metazoa</taxon>
        <taxon>Ecdysozoa</taxon>
        <taxon>Arthropoda</taxon>
        <taxon>Hexapoda</taxon>
        <taxon>Insecta</taxon>
        <taxon>Pterygota</taxon>
        <taxon>Neoptera</taxon>
        <taxon>Endopterygota</taxon>
        <taxon>Lepidoptera</taxon>
        <taxon>Glossata</taxon>
        <taxon>Ditrysia</taxon>
        <taxon>Papilionoidea</taxon>
        <taxon>Pieridae</taxon>
        <taxon>Pierinae</taxon>
        <taxon>Leptosia</taxon>
    </lineage>
</organism>
<dbReference type="Proteomes" id="UP001497472">
    <property type="component" value="Unassembled WGS sequence"/>
</dbReference>
<dbReference type="InterPro" id="IPR001309">
    <property type="entry name" value="Pept_C14_p20"/>
</dbReference>
<keyword evidence="3" id="KW-1185">Reference proteome</keyword>
<dbReference type="Gene3D" id="3.40.50.1460">
    <property type="match status" value="1"/>
</dbReference>
<dbReference type="GO" id="GO:0004197">
    <property type="term" value="F:cysteine-type endopeptidase activity"/>
    <property type="evidence" value="ECO:0007669"/>
    <property type="project" value="InterPro"/>
</dbReference>
<feature type="domain" description="Caspase family p20" evidence="1">
    <location>
        <begin position="80"/>
        <end position="205"/>
    </location>
</feature>
<dbReference type="InterPro" id="IPR029030">
    <property type="entry name" value="Caspase-like_dom_sf"/>
</dbReference>
<name>A0AAV1JED9_9NEOP</name>
<dbReference type="GO" id="GO:0006508">
    <property type="term" value="P:proteolysis"/>
    <property type="evidence" value="ECO:0007669"/>
    <property type="project" value="InterPro"/>
</dbReference>
<dbReference type="SUPFAM" id="SSF52129">
    <property type="entry name" value="Caspase-like"/>
    <property type="match status" value="1"/>
</dbReference>
<sequence>MSLLQNLAYKEYKHSLSLSHEQCEVIAKLADLKITFSETKCPGELLMKLLDRKGYSVPQYKQFLTTALHTKTVLTYYQPQSKVAILIANDNYEHLSKLATPSKDCESLGSSLRNLGFITVSIRNTTSVELKAIIATVIGLIPENSYCLIFYAGHGCELCNTKCLLGIDCPSEDISLTHCVTENWLLQEVYKCRAELCILLMDMCRLCLDRNSNPDIFNNLCNIEEYSIHSNLLIGYSTQSSKAAYEVLQIECSTTIDNEVTYELKTGDMDKIVPAASQYVNALCSRLTENFDVNTLLDKVHGDLECCMKKQRPIKVQCGVSKRSLYDPVKDSEDTIVLLSKIRVACEKFHNQCDVF</sequence>
<reference evidence="2 3" key="1">
    <citation type="submission" date="2023-11" db="EMBL/GenBank/DDBJ databases">
        <authorList>
            <person name="Okamura Y."/>
        </authorList>
    </citation>
    <scope>NUCLEOTIDE SEQUENCE [LARGE SCALE GENOMIC DNA]</scope>
</reference>
<proteinExistence type="predicted"/>
<dbReference type="AlphaFoldDB" id="A0AAV1JED9"/>
<gene>
    <name evidence="2" type="ORF">LNINA_LOCUS7149</name>
</gene>
<dbReference type="EMBL" id="CAVLEF010000009">
    <property type="protein sequence ID" value="CAK1547691.1"/>
    <property type="molecule type" value="Genomic_DNA"/>
</dbReference>
<evidence type="ECO:0000313" key="2">
    <source>
        <dbReference type="EMBL" id="CAK1547691.1"/>
    </source>
</evidence>
<evidence type="ECO:0000313" key="3">
    <source>
        <dbReference type="Proteomes" id="UP001497472"/>
    </source>
</evidence>
<dbReference type="PANTHER" id="PTHR22576:SF37">
    <property type="entry name" value="MUCOSA-ASSOCIATED LYMPHOID TISSUE LYMPHOMA TRANSLOCATION PROTEIN 1"/>
    <property type="match status" value="1"/>
</dbReference>
<dbReference type="InterPro" id="IPR011600">
    <property type="entry name" value="Pept_C14_caspase"/>
</dbReference>
<dbReference type="InterPro" id="IPR052039">
    <property type="entry name" value="Caspase-related_regulators"/>
</dbReference>
<dbReference type="Pfam" id="PF00656">
    <property type="entry name" value="Peptidase_C14"/>
    <property type="match status" value="1"/>
</dbReference>
<evidence type="ECO:0000259" key="1">
    <source>
        <dbReference type="PROSITE" id="PS50208"/>
    </source>
</evidence>
<comment type="caution">
    <text evidence="2">The sequence shown here is derived from an EMBL/GenBank/DDBJ whole genome shotgun (WGS) entry which is preliminary data.</text>
</comment>
<accession>A0AAV1JED9</accession>
<dbReference type="PROSITE" id="PS50208">
    <property type="entry name" value="CASPASE_P20"/>
    <property type="match status" value="1"/>
</dbReference>